<organism evidence="1 2">
    <name type="scientific">Phytophthora cactorum</name>
    <dbReference type="NCBI Taxonomy" id="29920"/>
    <lineage>
        <taxon>Eukaryota</taxon>
        <taxon>Sar</taxon>
        <taxon>Stramenopiles</taxon>
        <taxon>Oomycota</taxon>
        <taxon>Peronosporomycetes</taxon>
        <taxon>Peronosporales</taxon>
        <taxon>Peronosporaceae</taxon>
        <taxon>Phytophthora</taxon>
    </lineage>
</organism>
<name>A0A8T1KE19_9STRA</name>
<proteinExistence type="predicted"/>
<dbReference type="EMBL" id="RCMK01000487">
    <property type="protein sequence ID" value="KAG2925940.1"/>
    <property type="molecule type" value="Genomic_DNA"/>
</dbReference>
<dbReference type="AlphaFoldDB" id="A0A8T1KE19"/>
<evidence type="ECO:0000313" key="1">
    <source>
        <dbReference type="EMBL" id="KAG2925940.1"/>
    </source>
</evidence>
<comment type="caution">
    <text evidence="1">The sequence shown here is derived from an EMBL/GenBank/DDBJ whole genome shotgun (WGS) entry which is preliminary data.</text>
</comment>
<gene>
    <name evidence="1" type="ORF">PC117_g15026</name>
</gene>
<protein>
    <submittedName>
        <fullName evidence="1">Uncharacterized protein</fullName>
    </submittedName>
</protein>
<dbReference type="Proteomes" id="UP000736787">
    <property type="component" value="Unassembled WGS sequence"/>
</dbReference>
<sequence length="46" mass="5365">MYSLALVASVRYNRVPSCWVQVPNVVSCFQSFFNTVMYLLDCGWNR</sequence>
<accession>A0A8T1KE19</accession>
<reference evidence="1" key="1">
    <citation type="submission" date="2018-10" db="EMBL/GenBank/DDBJ databases">
        <title>Effector identification in a new, highly contiguous assembly of the strawberry crown rot pathogen Phytophthora cactorum.</title>
        <authorList>
            <person name="Armitage A.D."/>
            <person name="Nellist C.F."/>
            <person name="Bates H."/>
            <person name="Vickerstaff R.J."/>
            <person name="Harrison R.J."/>
        </authorList>
    </citation>
    <scope>NUCLEOTIDE SEQUENCE</scope>
    <source>
        <strain evidence="1">4040</strain>
    </source>
</reference>
<evidence type="ECO:0000313" key="2">
    <source>
        <dbReference type="Proteomes" id="UP000736787"/>
    </source>
</evidence>